<dbReference type="PANTHER" id="PTHR45867:SF3">
    <property type="entry name" value="ACID PHOSPHATASE TYPE 7"/>
    <property type="match status" value="1"/>
</dbReference>
<comment type="caution">
    <text evidence="3">The sequence shown here is derived from an EMBL/GenBank/DDBJ whole genome shotgun (WGS) entry which is preliminary data.</text>
</comment>
<dbReference type="Proteomes" id="UP001595906">
    <property type="component" value="Unassembled WGS sequence"/>
</dbReference>
<dbReference type="Gene3D" id="3.60.21.10">
    <property type="match status" value="1"/>
</dbReference>
<dbReference type="EMBL" id="JBHSDC010000003">
    <property type="protein sequence ID" value="MFC4231385.1"/>
    <property type="molecule type" value="Genomic_DNA"/>
</dbReference>
<evidence type="ECO:0000256" key="1">
    <source>
        <dbReference type="SAM" id="SignalP"/>
    </source>
</evidence>
<dbReference type="InterPro" id="IPR029052">
    <property type="entry name" value="Metallo-depent_PP-like"/>
</dbReference>
<reference evidence="4" key="1">
    <citation type="journal article" date="2019" name="Int. J. Syst. Evol. Microbiol.">
        <title>The Global Catalogue of Microorganisms (GCM) 10K type strain sequencing project: providing services to taxonomists for standard genome sequencing and annotation.</title>
        <authorList>
            <consortium name="The Broad Institute Genomics Platform"/>
            <consortium name="The Broad Institute Genome Sequencing Center for Infectious Disease"/>
            <person name="Wu L."/>
            <person name="Ma J."/>
        </authorList>
    </citation>
    <scope>NUCLEOTIDE SEQUENCE [LARGE SCALE GENOMIC DNA]</scope>
    <source>
        <strain evidence="4">CECT 8010</strain>
    </source>
</reference>
<evidence type="ECO:0000313" key="4">
    <source>
        <dbReference type="Proteomes" id="UP001595906"/>
    </source>
</evidence>
<accession>A0ABV8PX89</accession>
<dbReference type="PANTHER" id="PTHR45867">
    <property type="entry name" value="PURPLE ACID PHOSPHATASE"/>
    <property type="match status" value="1"/>
</dbReference>
<dbReference type="InterPro" id="IPR004843">
    <property type="entry name" value="Calcineurin-like_PHP"/>
</dbReference>
<protein>
    <submittedName>
        <fullName evidence="3">Metallophosphoesterase</fullName>
    </submittedName>
</protein>
<gene>
    <name evidence="3" type="ORF">ACFOW1_05755</name>
</gene>
<keyword evidence="1" id="KW-0732">Signal</keyword>
<dbReference type="Pfam" id="PF00149">
    <property type="entry name" value="Metallophos"/>
    <property type="match status" value="1"/>
</dbReference>
<name>A0ABV8PX89_9BACT</name>
<feature type="chain" id="PRO_5045298145" evidence="1">
    <location>
        <begin position="20"/>
        <end position="474"/>
    </location>
</feature>
<evidence type="ECO:0000259" key="2">
    <source>
        <dbReference type="Pfam" id="PF00149"/>
    </source>
</evidence>
<sequence>MNNKTVALLLLLICSRVIGQTSNDAFVVTPYLQIGTNPTAQSLVLLWQANNATANWSVELQTNGQWVTTAAPTATSIAVANAPAHVVYRAALTGLVSGSTFKYRVLKNGKEVFISQAQAPKAPNQAQRFVVFGDIGAGTKAAKEIANGVYNAKADIILVPGDIVYDNGTIADYKTKFWPIYNAINRDSVGVPLMRSIPFVGAVGNHDADSRDLDKQPDALAYYHYWDQPLNGPISKEGSAITPLLKGSDANKKAFYEGASNRYPTMANFSFNYGNAHWTVLDADTYVDWTDTVLVNWVKQDLANSKEMPWHFVLYHHPGFNSSLEHFEQQQMRLLAPVFEQGKVDVVFNGHVHNYQRSYPMFFKPMRNGVLIVGGKDNKTVRGRVVVGKWTLDKTFDGKTNTHPKGVIYIVTGAGGQDLYDPEQENDSDSWQKFTNKFISTRHTFTVADLKGNTLTIQQLDANGKPVDSFVITK</sequence>
<proteinExistence type="predicted"/>
<feature type="domain" description="Calcineurin-like phosphoesterase" evidence="2">
    <location>
        <begin position="128"/>
        <end position="355"/>
    </location>
</feature>
<organism evidence="3 4">
    <name type="scientific">Parasediminibacterium paludis</name>
    <dbReference type="NCBI Taxonomy" id="908966"/>
    <lineage>
        <taxon>Bacteria</taxon>
        <taxon>Pseudomonadati</taxon>
        <taxon>Bacteroidota</taxon>
        <taxon>Chitinophagia</taxon>
        <taxon>Chitinophagales</taxon>
        <taxon>Chitinophagaceae</taxon>
        <taxon>Parasediminibacterium</taxon>
    </lineage>
</organism>
<feature type="signal peptide" evidence="1">
    <location>
        <begin position="1"/>
        <end position="19"/>
    </location>
</feature>
<dbReference type="SUPFAM" id="SSF56300">
    <property type="entry name" value="Metallo-dependent phosphatases"/>
    <property type="match status" value="1"/>
</dbReference>
<dbReference type="RefSeq" id="WP_379012818.1">
    <property type="nucleotide sequence ID" value="NZ_JBHSDC010000003.1"/>
</dbReference>
<evidence type="ECO:0000313" key="3">
    <source>
        <dbReference type="EMBL" id="MFC4231385.1"/>
    </source>
</evidence>
<keyword evidence="4" id="KW-1185">Reference proteome</keyword>